<feature type="transmembrane region" description="Helical" evidence="1">
    <location>
        <begin position="28"/>
        <end position="51"/>
    </location>
</feature>
<dbReference type="AlphaFoldDB" id="A0A0G0X9T6"/>
<keyword evidence="1" id="KW-0472">Membrane</keyword>
<evidence type="ECO:0008006" key="4">
    <source>
        <dbReference type="Google" id="ProtNLM"/>
    </source>
</evidence>
<evidence type="ECO:0000313" key="2">
    <source>
        <dbReference type="EMBL" id="KKS21754.1"/>
    </source>
</evidence>
<comment type="caution">
    <text evidence="2">The sequence shown here is derived from an EMBL/GenBank/DDBJ whole genome shotgun (WGS) entry which is preliminary data.</text>
</comment>
<dbReference type="InterPro" id="IPR012902">
    <property type="entry name" value="N_methyl_site"/>
</dbReference>
<dbReference type="SUPFAM" id="SSF54523">
    <property type="entry name" value="Pili subunits"/>
    <property type="match status" value="1"/>
</dbReference>
<dbReference type="STRING" id="1619103.UU80_C0021G0025"/>
<dbReference type="InterPro" id="IPR045584">
    <property type="entry name" value="Pilin-like"/>
</dbReference>
<dbReference type="Gene3D" id="3.30.700.10">
    <property type="entry name" value="Glycoprotein, Type 4 Pilin"/>
    <property type="match status" value="1"/>
</dbReference>
<reference evidence="2 3" key="1">
    <citation type="journal article" date="2015" name="Nature">
        <title>rRNA introns, odd ribosomes, and small enigmatic genomes across a large radiation of phyla.</title>
        <authorList>
            <person name="Brown C.T."/>
            <person name="Hug L.A."/>
            <person name="Thomas B.C."/>
            <person name="Sharon I."/>
            <person name="Castelle C.J."/>
            <person name="Singh A."/>
            <person name="Wilkins M.J."/>
            <person name="Williams K.H."/>
            <person name="Banfield J.F."/>
        </authorList>
    </citation>
    <scope>NUCLEOTIDE SEQUENCE [LARGE SCALE GENOMIC DNA]</scope>
</reference>
<keyword evidence="1" id="KW-0812">Transmembrane</keyword>
<dbReference type="Proteomes" id="UP000034920">
    <property type="component" value="Unassembled WGS sequence"/>
</dbReference>
<proteinExistence type="predicted"/>
<sequence length="153" mass="17271">MGHRVMVYKTPIKNQTGFTFVKKEAGGFTIVELIISISVIMILISGVSLIIRPGELKARARDNRRLSDLNTFESGVNQFRLENDRYPTPEELSLYMVKVPVDPINTGMYQYSYSFSGTSYELNARLEYFTAYAADDGGTDPDIYEVGNDLTIF</sequence>
<dbReference type="EMBL" id="LCCA01000021">
    <property type="protein sequence ID" value="KKS21754.1"/>
    <property type="molecule type" value="Genomic_DNA"/>
</dbReference>
<organism evidence="2 3">
    <name type="scientific">candidate division WWE3 bacterium GW2011_GWA1_41_8</name>
    <dbReference type="NCBI Taxonomy" id="1619103"/>
    <lineage>
        <taxon>Bacteria</taxon>
        <taxon>Katanobacteria</taxon>
    </lineage>
</organism>
<keyword evidence="1" id="KW-1133">Transmembrane helix</keyword>
<evidence type="ECO:0000313" key="3">
    <source>
        <dbReference type="Proteomes" id="UP000034920"/>
    </source>
</evidence>
<protein>
    <recommendedName>
        <fullName evidence="4">General secretion pathway protein G</fullName>
    </recommendedName>
</protein>
<evidence type="ECO:0000256" key="1">
    <source>
        <dbReference type="SAM" id="Phobius"/>
    </source>
</evidence>
<name>A0A0G0X9T6_UNCKA</name>
<gene>
    <name evidence="2" type="ORF">UU80_C0021G0025</name>
</gene>
<dbReference type="Pfam" id="PF07963">
    <property type="entry name" value="N_methyl"/>
    <property type="match status" value="1"/>
</dbReference>
<accession>A0A0G0X9T6</accession>